<dbReference type="InterPro" id="IPR003595">
    <property type="entry name" value="Tyr_Pase_cat"/>
</dbReference>
<dbReference type="Gene3D" id="3.90.190.10">
    <property type="entry name" value="Protein tyrosine phosphatase superfamily"/>
    <property type="match status" value="1"/>
</dbReference>
<dbReference type="InterPro" id="IPR016130">
    <property type="entry name" value="Tyr_Pase_AS"/>
</dbReference>
<keyword evidence="4" id="KW-1185">Reference proteome</keyword>
<dbReference type="PROSITE" id="PS00383">
    <property type="entry name" value="TYR_PHOSPHATASE_1"/>
    <property type="match status" value="1"/>
</dbReference>
<dbReference type="PANTHER" id="PTHR19134">
    <property type="entry name" value="RECEPTOR-TYPE TYROSINE-PROTEIN PHOSPHATASE"/>
    <property type="match status" value="1"/>
</dbReference>
<dbReference type="InterPro" id="IPR000387">
    <property type="entry name" value="Tyr_Pase_dom"/>
</dbReference>
<dbReference type="AlphaFoldDB" id="A0ABD2Q3H2"/>
<evidence type="ECO:0000259" key="1">
    <source>
        <dbReference type="PROSITE" id="PS50055"/>
    </source>
</evidence>
<dbReference type="InterPro" id="IPR000242">
    <property type="entry name" value="PTP_cat"/>
</dbReference>
<dbReference type="SUPFAM" id="SSF52799">
    <property type="entry name" value="(Phosphotyrosine protein) phosphatases II"/>
    <property type="match status" value="1"/>
</dbReference>
<dbReference type="Pfam" id="PF00102">
    <property type="entry name" value="Y_phosphatase"/>
    <property type="match status" value="1"/>
</dbReference>
<evidence type="ECO:0000259" key="2">
    <source>
        <dbReference type="PROSITE" id="PS50056"/>
    </source>
</evidence>
<comment type="caution">
    <text evidence="3">The sequence shown here is derived from an EMBL/GenBank/DDBJ whole genome shotgun (WGS) entry which is preliminary data.</text>
</comment>
<gene>
    <name evidence="3" type="ORF">Ciccas_007223</name>
</gene>
<dbReference type="PANTHER" id="PTHR19134:SF449">
    <property type="entry name" value="TYROSINE-PROTEIN PHOSPHATASE 1"/>
    <property type="match status" value="1"/>
</dbReference>
<name>A0ABD2Q3H2_9PLAT</name>
<protein>
    <submittedName>
        <fullName evidence="3">Uncharacterized protein</fullName>
    </submittedName>
</protein>
<dbReference type="Proteomes" id="UP001626550">
    <property type="component" value="Unassembled WGS sequence"/>
</dbReference>
<evidence type="ECO:0000313" key="4">
    <source>
        <dbReference type="Proteomes" id="UP001626550"/>
    </source>
</evidence>
<dbReference type="SMART" id="SM00194">
    <property type="entry name" value="PTPc"/>
    <property type="match status" value="1"/>
</dbReference>
<dbReference type="PROSITE" id="PS50055">
    <property type="entry name" value="TYR_PHOSPHATASE_PTP"/>
    <property type="match status" value="1"/>
</dbReference>
<feature type="domain" description="Tyrosine-protein phosphatase" evidence="1">
    <location>
        <begin position="106"/>
        <end position="355"/>
    </location>
</feature>
<dbReference type="EMBL" id="JBJKFK010001078">
    <property type="protein sequence ID" value="KAL3314162.1"/>
    <property type="molecule type" value="Genomic_DNA"/>
</dbReference>
<dbReference type="InterPro" id="IPR050348">
    <property type="entry name" value="Protein-Tyr_Phosphatase"/>
</dbReference>
<proteinExistence type="predicted"/>
<reference evidence="3 4" key="1">
    <citation type="submission" date="2024-11" db="EMBL/GenBank/DDBJ databases">
        <title>Adaptive evolution of stress response genes in parasites aligns with host niche diversity.</title>
        <authorList>
            <person name="Hahn C."/>
            <person name="Resl P."/>
        </authorList>
    </citation>
    <scope>NUCLEOTIDE SEQUENCE [LARGE SCALE GENOMIC DNA]</scope>
    <source>
        <strain evidence="3">EGGRZ-B1_66</strain>
        <tissue evidence="3">Body</tissue>
    </source>
</reference>
<dbReference type="PRINTS" id="PR00700">
    <property type="entry name" value="PRTYPHPHTASE"/>
</dbReference>
<dbReference type="PROSITE" id="PS50056">
    <property type="entry name" value="TYR_PHOSPHATASE_2"/>
    <property type="match status" value="1"/>
</dbReference>
<feature type="domain" description="Tyrosine specific protein phosphatases" evidence="2">
    <location>
        <begin position="272"/>
        <end position="346"/>
    </location>
</feature>
<accession>A0ABD2Q3H2</accession>
<dbReference type="CDD" id="cd00047">
    <property type="entry name" value="PTPc"/>
    <property type="match status" value="1"/>
</dbReference>
<organism evidence="3 4">
    <name type="scientific">Cichlidogyrus casuarinus</name>
    <dbReference type="NCBI Taxonomy" id="1844966"/>
    <lineage>
        <taxon>Eukaryota</taxon>
        <taxon>Metazoa</taxon>
        <taxon>Spiralia</taxon>
        <taxon>Lophotrochozoa</taxon>
        <taxon>Platyhelminthes</taxon>
        <taxon>Monogenea</taxon>
        <taxon>Monopisthocotylea</taxon>
        <taxon>Dactylogyridea</taxon>
        <taxon>Ancyrocephalidae</taxon>
        <taxon>Cichlidogyrus</taxon>
    </lineage>
</organism>
<dbReference type="SMART" id="SM00404">
    <property type="entry name" value="PTPc_motif"/>
    <property type="match status" value="1"/>
</dbReference>
<evidence type="ECO:0000313" key="3">
    <source>
        <dbReference type="EMBL" id="KAL3314162.1"/>
    </source>
</evidence>
<dbReference type="InterPro" id="IPR029021">
    <property type="entry name" value="Prot-tyrosine_phosphatase-like"/>
</dbReference>
<sequence>MPSSLAIWNTSIAVKWCEKKDEEKCKAVVLEQPTDQVFITKVQDIEIKLVMGIKDKIRKFGDTTLVYKNCGLRNDRIKKPDSIFVTIPESLAGFVASVKRMRSSDFEEIFQSLKAQKKLFPQPSTVANLQENADKNRYAAVVPFVRYIATQGPKNDTIADFWCMVLENEASSIIMLTEFVHEYSLILFQRLVEDGSEKSAVYWPSEEARHLRVNLGVNGEEIDIELVESVNMECMVARNIRIVSNCRAERNIDHFHFRNWSQHKSPSMSQMLQFLSVVQNETKLNNSEQLLVVHCGSGAGRSGTFMVLDTIVRKLQVKEQSVDLIGEILQLRKFRTGQVGSVSQLKFLYRIIAMYIEKELSQH</sequence>